<reference evidence="1" key="1">
    <citation type="submission" date="2022-11" db="EMBL/GenBank/DDBJ databases">
        <title>Centuries of genome instability and evolution in soft-shell clam transmissible cancer (bioRxiv).</title>
        <authorList>
            <person name="Hart S.F.M."/>
            <person name="Yonemitsu M.A."/>
            <person name="Giersch R.M."/>
            <person name="Beal B.F."/>
            <person name="Arriagada G."/>
            <person name="Davis B.W."/>
            <person name="Ostrander E.A."/>
            <person name="Goff S.P."/>
            <person name="Metzger M.J."/>
        </authorList>
    </citation>
    <scope>NUCLEOTIDE SEQUENCE</scope>
    <source>
        <strain evidence="1">MELC-2E11</strain>
        <tissue evidence="1">Siphon/mantle</tissue>
    </source>
</reference>
<proteinExistence type="predicted"/>
<protein>
    <submittedName>
        <fullName evidence="1">Uncharacterized protein</fullName>
    </submittedName>
</protein>
<dbReference type="Proteomes" id="UP001164746">
    <property type="component" value="Chromosome 5"/>
</dbReference>
<accession>A0ABY7E8N9</accession>
<gene>
    <name evidence="1" type="ORF">MAR_021736</name>
</gene>
<sequence>MTSTKLTSTPASASFIDVEKTPSVSEVSAPESQMASSITIDITLQESDEEAGDDPDFEPDFNMSSVLPENLQNCPDVTFEEAVLGQEEAEESDGEEAEVASPAVGQKKIICGSKDIEMLESFNGSAAIIEWVCQVKRPQNYTLVLPTNTEQRGFLHPLWQQLWKDETLGRHVATEVSISHKVLPNSADIPCAFCGPILESHQRDLFQSLHGKDVVILGDGRNDSPDHSAQYC</sequence>
<evidence type="ECO:0000313" key="2">
    <source>
        <dbReference type="Proteomes" id="UP001164746"/>
    </source>
</evidence>
<name>A0ABY7E8N9_MYAAR</name>
<organism evidence="1 2">
    <name type="scientific">Mya arenaria</name>
    <name type="common">Soft-shell clam</name>
    <dbReference type="NCBI Taxonomy" id="6604"/>
    <lineage>
        <taxon>Eukaryota</taxon>
        <taxon>Metazoa</taxon>
        <taxon>Spiralia</taxon>
        <taxon>Lophotrochozoa</taxon>
        <taxon>Mollusca</taxon>
        <taxon>Bivalvia</taxon>
        <taxon>Autobranchia</taxon>
        <taxon>Heteroconchia</taxon>
        <taxon>Euheterodonta</taxon>
        <taxon>Imparidentia</taxon>
        <taxon>Neoheterodontei</taxon>
        <taxon>Myida</taxon>
        <taxon>Myoidea</taxon>
        <taxon>Myidae</taxon>
        <taxon>Mya</taxon>
    </lineage>
</organism>
<dbReference type="EMBL" id="CP111016">
    <property type="protein sequence ID" value="WAR06367.1"/>
    <property type="molecule type" value="Genomic_DNA"/>
</dbReference>
<keyword evidence="2" id="KW-1185">Reference proteome</keyword>
<evidence type="ECO:0000313" key="1">
    <source>
        <dbReference type="EMBL" id="WAR06367.1"/>
    </source>
</evidence>